<dbReference type="EMBL" id="JAAOYO010000002">
    <property type="protein sequence ID" value="NII40429.1"/>
    <property type="molecule type" value="Genomic_DNA"/>
</dbReference>
<dbReference type="RefSeq" id="WP_166779565.1">
    <property type="nucleotide sequence ID" value="NZ_JAAOYO010000002.1"/>
</dbReference>
<comment type="caution">
    <text evidence="2">The sequence shown here is derived from an EMBL/GenBank/DDBJ whole genome shotgun (WGS) entry which is preliminary data.</text>
</comment>
<feature type="transmembrane region" description="Helical" evidence="1">
    <location>
        <begin position="178"/>
        <end position="200"/>
    </location>
</feature>
<keyword evidence="3" id="KW-1185">Reference proteome</keyword>
<name>A0ABX0T9A6_9MICO</name>
<feature type="transmembrane region" description="Helical" evidence="1">
    <location>
        <begin position="140"/>
        <end position="158"/>
    </location>
</feature>
<dbReference type="Proteomes" id="UP001318300">
    <property type="component" value="Unassembled WGS sequence"/>
</dbReference>
<sequence>MHDTTRDRLSALAAVVAALVPALAVVATWSQLALTAQDLYTVGFRTVMVVGVVAAALVTVRALRGHDRVLLAFALAVLTWSVAGLLPDAVWVLGTVLFIAARVLVFVFGVLLVVRTRTDTAPTADTIAGAGAAGGRAHRVAAWAVLVGGGVWLVWTVVEPVLYGLWTPTQDWLTVLFAIPQTAQFVAFVGAAVVFVPPLLRPVGDGARRLWETADVR</sequence>
<feature type="transmembrane region" description="Helical" evidence="1">
    <location>
        <begin position="40"/>
        <end position="60"/>
    </location>
</feature>
<keyword evidence="1" id="KW-0472">Membrane</keyword>
<protein>
    <recommendedName>
        <fullName evidence="4">Intracellular septation protein A</fullName>
    </recommendedName>
</protein>
<evidence type="ECO:0000313" key="2">
    <source>
        <dbReference type="EMBL" id="NII40429.1"/>
    </source>
</evidence>
<keyword evidence="1" id="KW-0812">Transmembrane</keyword>
<evidence type="ECO:0000313" key="3">
    <source>
        <dbReference type="Proteomes" id="UP001318300"/>
    </source>
</evidence>
<evidence type="ECO:0000256" key="1">
    <source>
        <dbReference type="SAM" id="Phobius"/>
    </source>
</evidence>
<feature type="transmembrane region" description="Helical" evidence="1">
    <location>
        <begin position="92"/>
        <end position="114"/>
    </location>
</feature>
<keyword evidence="1" id="KW-1133">Transmembrane helix</keyword>
<organism evidence="2 3">
    <name type="scientific">Curtobacterium salicis</name>
    <dbReference type="NCBI Taxonomy" id="1779862"/>
    <lineage>
        <taxon>Bacteria</taxon>
        <taxon>Bacillati</taxon>
        <taxon>Actinomycetota</taxon>
        <taxon>Actinomycetes</taxon>
        <taxon>Micrococcales</taxon>
        <taxon>Microbacteriaceae</taxon>
        <taxon>Curtobacterium</taxon>
    </lineage>
</organism>
<evidence type="ECO:0008006" key="4">
    <source>
        <dbReference type="Google" id="ProtNLM"/>
    </source>
</evidence>
<accession>A0ABX0T9A6</accession>
<proteinExistence type="predicted"/>
<gene>
    <name evidence="2" type="ORF">E9228_001065</name>
</gene>
<reference evidence="2 3" key="1">
    <citation type="submission" date="2020-03" db="EMBL/GenBank/DDBJ databases">
        <title>Above-ground endophytic microbial communities from plants in different locations in the United States.</title>
        <authorList>
            <person name="Frank C."/>
        </authorList>
    </citation>
    <scope>NUCLEOTIDE SEQUENCE [LARGE SCALE GENOMIC DNA]</scope>
    <source>
        <strain evidence="2 3">WW7</strain>
    </source>
</reference>
<feature type="transmembrane region" description="Helical" evidence="1">
    <location>
        <begin position="69"/>
        <end position="86"/>
    </location>
</feature>